<organism evidence="3">
    <name type="scientific">Mantoniella antarctica</name>
    <dbReference type="NCBI Taxonomy" id="81844"/>
    <lineage>
        <taxon>Eukaryota</taxon>
        <taxon>Viridiplantae</taxon>
        <taxon>Chlorophyta</taxon>
        <taxon>Mamiellophyceae</taxon>
        <taxon>Mamiellales</taxon>
        <taxon>Mamiellaceae</taxon>
        <taxon>Mantoniella</taxon>
    </lineage>
</organism>
<evidence type="ECO:0000313" key="3">
    <source>
        <dbReference type="EMBL" id="CAD8702161.1"/>
    </source>
</evidence>
<dbReference type="InterPro" id="IPR026721">
    <property type="entry name" value="TMEM18"/>
</dbReference>
<name>A0A7S0X4Z0_9CHLO</name>
<protein>
    <recommendedName>
        <fullName evidence="4">Transmembrane protein 18</fullName>
    </recommendedName>
</protein>
<feature type="transmembrane region" description="Helical" evidence="2">
    <location>
        <begin position="119"/>
        <end position="143"/>
    </location>
</feature>
<evidence type="ECO:0000256" key="1">
    <source>
        <dbReference type="SAM" id="MobiDB-lite"/>
    </source>
</evidence>
<proteinExistence type="predicted"/>
<dbReference type="Pfam" id="PF14770">
    <property type="entry name" value="TMEM18"/>
    <property type="match status" value="1"/>
</dbReference>
<keyword evidence="2" id="KW-1133">Transmembrane helix</keyword>
<gene>
    <name evidence="3" type="ORF">MANT1106_LOCUS4843</name>
</gene>
<reference evidence="3" key="1">
    <citation type="submission" date="2021-01" db="EMBL/GenBank/DDBJ databases">
        <authorList>
            <person name="Corre E."/>
            <person name="Pelletier E."/>
            <person name="Niang G."/>
            <person name="Scheremetjew M."/>
            <person name="Finn R."/>
            <person name="Kale V."/>
            <person name="Holt S."/>
            <person name="Cochrane G."/>
            <person name="Meng A."/>
            <person name="Brown T."/>
            <person name="Cohen L."/>
        </authorList>
    </citation>
    <scope>NUCLEOTIDE SEQUENCE</scope>
    <source>
        <strain evidence="3">SL-175</strain>
    </source>
</reference>
<keyword evidence="2" id="KW-0472">Membrane</keyword>
<evidence type="ECO:0008006" key="4">
    <source>
        <dbReference type="Google" id="ProtNLM"/>
    </source>
</evidence>
<sequence length="198" mass="22153">MEQILKQQEELLKFGEELLKESSKKMREAAGPDAWAQAYDVWMGFYKAVDWSERWIQCLLGFHVLTLMLALLTRKSESAQMAIFFPCMCLAFGAQRINALARENWKAFSTQDYFDDKGFFISVMMSGPLLCILIVVLVNFLLLMTSVMVTVKRAELKQKYGERRKQDKAAAAVGSGGSAGEAKGAATLATGNDTKKEK</sequence>
<feature type="region of interest" description="Disordered" evidence="1">
    <location>
        <begin position="161"/>
        <end position="198"/>
    </location>
</feature>
<feature type="transmembrane region" description="Helical" evidence="2">
    <location>
        <begin position="54"/>
        <end position="72"/>
    </location>
</feature>
<dbReference type="AlphaFoldDB" id="A0A7S0X4Z0"/>
<evidence type="ECO:0000256" key="2">
    <source>
        <dbReference type="SAM" id="Phobius"/>
    </source>
</evidence>
<accession>A0A7S0X4Z0</accession>
<dbReference type="EMBL" id="HBFC01008449">
    <property type="protein sequence ID" value="CAD8702161.1"/>
    <property type="molecule type" value="Transcribed_RNA"/>
</dbReference>
<keyword evidence="2" id="KW-0812">Transmembrane</keyword>